<protein>
    <submittedName>
        <fullName evidence="1">DNA translocase FtsK</fullName>
    </submittedName>
</protein>
<dbReference type="AlphaFoldDB" id="A0A170RQ24"/>
<dbReference type="EMBL" id="BDDL01000029">
    <property type="protein sequence ID" value="GAT77044.1"/>
    <property type="molecule type" value="Genomic_DNA"/>
</dbReference>
<proteinExistence type="predicted"/>
<reference evidence="3 4" key="2">
    <citation type="submission" date="2016-05" db="EMBL/GenBank/DDBJ databases">
        <title>Draft genome sequences of four strains of Ehrlichia ruminantium, a tick-borne pathogen of ruminants, isolated from Zimbabwe, The Gambia and Ghana.</title>
        <authorList>
            <person name="Nakao R."/>
            <person name="Jongejan F."/>
            <person name="Sugimoto C."/>
        </authorList>
    </citation>
    <scope>NUCLEOTIDE SEQUENCE [LARGE SCALE GENOMIC DNA]</scope>
    <source>
        <strain evidence="3">Kerr Seringe</strain>
        <strain evidence="4">Pokoase 417</strain>
    </source>
</reference>
<dbReference type="STRING" id="779.GCA_002019755_00241"/>
<comment type="caution">
    <text evidence="1">The sequence shown here is derived from an EMBL/GenBank/DDBJ whole genome shotgun (WGS) entry which is preliminary data.</text>
</comment>
<accession>A0A170RQ24</accession>
<name>A0A170RQ24_EHRRU</name>
<gene>
    <name evidence="1" type="primary">ftsK</name>
    <name evidence="1" type="ORF">EHRUM2_02530</name>
    <name evidence="2" type="ORF">EHRUM3_03060</name>
</gene>
<dbReference type="Proteomes" id="UP000092677">
    <property type="component" value="Unassembled WGS sequence"/>
</dbReference>
<dbReference type="EMBL" id="BDDM01000098">
    <property type="protein sequence ID" value="GAT78094.1"/>
    <property type="molecule type" value="Genomic_DNA"/>
</dbReference>
<evidence type="ECO:0000313" key="4">
    <source>
        <dbReference type="Proteomes" id="UP000092731"/>
    </source>
</evidence>
<evidence type="ECO:0000313" key="3">
    <source>
        <dbReference type="Proteomes" id="UP000092677"/>
    </source>
</evidence>
<dbReference type="Proteomes" id="UP000092731">
    <property type="component" value="Unassembled WGS sequence"/>
</dbReference>
<evidence type="ECO:0000313" key="1">
    <source>
        <dbReference type="EMBL" id="GAT77044.1"/>
    </source>
</evidence>
<sequence length="62" mass="7060">MGALSAYISVTPERNIMRIELPNHNREIVMLYDLLESDQYKNSNLKLPIALSKEIDGEVIIS</sequence>
<organism evidence="1 3">
    <name type="scientific">Ehrlichia ruminantium</name>
    <name type="common">heartwater rickettsia</name>
    <name type="synonym">Cowdria ruminantium</name>
    <dbReference type="NCBI Taxonomy" id="779"/>
    <lineage>
        <taxon>Bacteria</taxon>
        <taxon>Pseudomonadati</taxon>
        <taxon>Pseudomonadota</taxon>
        <taxon>Alphaproteobacteria</taxon>
        <taxon>Rickettsiales</taxon>
        <taxon>Anaplasmataceae</taxon>
        <taxon>Ehrlichia</taxon>
    </lineage>
</organism>
<evidence type="ECO:0000313" key="2">
    <source>
        <dbReference type="EMBL" id="GAT78094.1"/>
    </source>
</evidence>
<reference evidence="1" key="1">
    <citation type="journal article" date="2016" name="Genome Announc.">
        <title>Draft Genome Sequences of Three Strains of Ehrlichia ruminantium, a Tick-Borne Pathogen of Ruminants, Isolated from Zimbabwe, The Gambia, and Ghana.</title>
        <authorList>
            <person name="Nakao R."/>
            <person name="Jongejan F."/>
            <person name="Sugimoto C."/>
        </authorList>
    </citation>
    <scope>NUCLEOTIDE SEQUENCE</scope>
    <source>
        <strain evidence="1">Kerr Seringe</strain>
        <strain evidence="2">Pokoase 417</strain>
    </source>
</reference>